<feature type="binding site" evidence="3">
    <location>
        <position position="99"/>
    </location>
    <ligand>
        <name>substrate</name>
    </ligand>
</feature>
<accession>A0A7W8P0W3</accession>
<dbReference type="InterPro" id="IPR013658">
    <property type="entry name" value="SGL"/>
</dbReference>
<keyword evidence="3" id="KW-0479">Metal-binding</keyword>
<name>A0A7W8P0W3_9BURK</name>
<dbReference type="RefSeq" id="WP_176106113.1">
    <property type="nucleotide sequence ID" value="NZ_JAALDK010000001.1"/>
</dbReference>
<dbReference type="EMBL" id="JACHDE010000002">
    <property type="protein sequence ID" value="MBB5399451.1"/>
    <property type="molecule type" value="Genomic_DNA"/>
</dbReference>
<comment type="cofactor">
    <cofactor evidence="3">
        <name>Zn(2+)</name>
        <dbReference type="ChEBI" id="CHEBI:29105"/>
    </cofactor>
    <text evidence="3">Binds 1 divalent metal cation per subunit.</text>
</comment>
<reference evidence="5 7" key="2">
    <citation type="submission" date="2020-08" db="EMBL/GenBank/DDBJ databases">
        <title>Genomic Encyclopedia of Type Strains, Phase IV (KMG-V): Genome sequencing to study the core and pangenomes of soil and plant-associated prokaryotes.</title>
        <authorList>
            <person name="Whitman W."/>
        </authorList>
    </citation>
    <scope>NUCLEOTIDE SEQUENCE [LARGE SCALE GENOMIC DNA]</scope>
    <source>
        <strain evidence="5 7">JPY162</strain>
    </source>
</reference>
<proteinExistence type="predicted"/>
<evidence type="ECO:0000259" key="4">
    <source>
        <dbReference type="Pfam" id="PF08450"/>
    </source>
</evidence>
<dbReference type="Gene3D" id="2.120.10.30">
    <property type="entry name" value="TolB, C-terminal domain"/>
    <property type="match status" value="1"/>
</dbReference>
<reference evidence="6 8" key="1">
    <citation type="submission" date="2020-02" db="EMBL/GenBank/DDBJ databases">
        <title>Paraburkholderia simonii sp. nov. and Paraburkholderia youngii sp. nov. Brazilian and Mexican Mimosa-associated rhizobia.</title>
        <authorList>
            <person name="Mavima L."/>
            <person name="Beukes C.W."/>
            <person name="Chan W.Y."/>
            <person name="Palmer M."/>
            <person name="De Meyer S.E."/>
            <person name="James E.K."/>
            <person name="Venter S.N."/>
            <person name="Steenkamp E.T."/>
        </authorList>
    </citation>
    <scope>NUCLEOTIDE SEQUENCE [LARGE SCALE GENOMIC DNA]</scope>
    <source>
        <strain evidence="6 8">JPY169</strain>
    </source>
</reference>
<dbReference type="Proteomes" id="UP000592820">
    <property type="component" value="Unassembled WGS sequence"/>
</dbReference>
<evidence type="ECO:0000313" key="7">
    <source>
        <dbReference type="Proteomes" id="UP000592820"/>
    </source>
</evidence>
<feature type="active site" description="Proton donor/acceptor" evidence="2">
    <location>
        <position position="196"/>
    </location>
</feature>
<evidence type="ECO:0000313" key="8">
    <source>
        <dbReference type="Proteomes" id="UP000594380"/>
    </source>
</evidence>
<feature type="binding site" evidence="3">
    <location>
        <position position="149"/>
    </location>
    <ligand>
        <name>a divalent metal cation</name>
        <dbReference type="ChEBI" id="CHEBI:60240"/>
    </ligand>
</feature>
<keyword evidence="1" id="KW-0378">Hydrolase</keyword>
<dbReference type="GO" id="GO:0016787">
    <property type="term" value="F:hydrolase activity"/>
    <property type="evidence" value="ECO:0007669"/>
    <property type="project" value="UniProtKB-KW"/>
</dbReference>
<feature type="binding site" evidence="3">
    <location>
        <position position="117"/>
    </location>
    <ligand>
        <name>substrate</name>
    </ligand>
</feature>
<dbReference type="EMBL" id="JAALDK010000001">
    <property type="protein sequence ID" value="NUX99464.1"/>
    <property type="molecule type" value="Genomic_DNA"/>
</dbReference>
<dbReference type="InterPro" id="IPR051262">
    <property type="entry name" value="SMP-30/CGR1_Lactonase"/>
</dbReference>
<dbReference type="GO" id="GO:0046872">
    <property type="term" value="F:metal ion binding"/>
    <property type="evidence" value="ECO:0007669"/>
    <property type="project" value="UniProtKB-KW"/>
</dbReference>
<dbReference type="InterPro" id="IPR005511">
    <property type="entry name" value="SMP-30"/>
</dbReference>
<dbReference type="GeneID" id="301100078"/>
<feature type="binding site" evidence="3">
    <location>
        <position position="196"/>
    </location>
    <ligand>
        <name>a divalent metal cation</name>
        <dbReference type="ChEBI" id="CHEBI:60240"/>
    </ligand>
</feature>
<evidence type="ECO:0000313" key="5">
    <source>
        <dbReference type="EMBL" id="MBB5399451.1"/>
    </source>
</evidence>
<feature type="domain" description="SMP-30/Gluconolactonase/LRE-like region" evidence="4">
    <location>
        <begin position="17"/>
        <end position="249"/>
    </location>
</feature>
<dbReference type="PRINTS" id="PR01790">
    <property type="entry name" value="SMP30FAMILY"/>
</dbReference>
<gene>
    <name evidence="6" type="ORF">G5S42_06925</name>
    <name evidence="5" type="ORF">HDG41_001490</name>
</gene>
<evidence type="ECO:0000313" key="6">
    <source>
        <dbReference type="EMBL" id="NUX99464.1"/>
    </source>
</evidence>
<comment type="caution">
    <text evidence="5">The sequence shown here is derived from an EMBL/GenBank/DDBJ whole genome shotgun (WGS) entry which is preliminary data.</text>
</comment>
<dbReference type="AlphaFoldDB" id="A0A7W8P0W3"/>
<dbReference type="InterPro" id="IPR011042">
    <property type="entry name" value="6-blade_b-propeller_TolB-like"/>
</dbReference>
<protein>
    <submittedName>
        <fullName evidence="6">SMP-30/gluconolactonase/LRE family protein</fullName>
    </submittedName>
    <submittedName>
        <fullName evidence="5">Sugar lactone lactonase YvrE</fullName>
    </submittedName>
</protein>
<dbReference type="PANTHER" id="PTHR47572:SF4">
    <property type="entry name" value="LACTONASE DRP35"/>
    <property type="match status" value="1"/>
</dbReference>
<sequence length="276" mass="30005">MKEHQATLVAEGFVFLEAPRWRDSRLWVSDVFGSKLYTVLEDGTRSVVCEVPGRPAGIGFLPDNTPIVVSCADKKLMRVSEGMLSVYADLANIAAGDLNDLVIDEIGRVYVGNFGYDLFGGAPIEPTEMHVVHPDGSVRVAATGLEFPNGAVIMDEGRTLVVAETWCGKLTAYDRDQNGELSNRRLFADLGHRQPDGICADERGGIWVGCYNTGEFIRVLEGGEITDRIKFEGNAVSCAIGGESGTTLYCCVYLGTDEQLRAREPRSAIYKAELSA</sequence>
<dbReference type="Pfam" id="PF08450">
    <property type="entry name" value="SGL"/>
    <property type="match status" value="1"/>
</dbReference>
<dbReference type="Proteomes" id="UP000594380">
    <property type="component" value="Unassembled WGS sequence"/>
</dbReference>
<evidence type="ECO:0000256" key="3">
    <source>
        <dbReference type="PIRSR" id="PIRSR605511-2"/>
    </source>
</evidence>
<dbReference type="PANTHER" id="PTHR47572">
    <property type="entry name" value="LIPOPROTEIN-RELATED"/>
    <property type="match status" value="1"/>
</dbReference>
<evidence type="ECO:0000256" key="2">
    <source>
        <dbReference type="PIRSR" id="PIRSR605511-1"/>
    </source>
</evidence>
<evidence type="ECO:0000256" key="1">
    <source>
        <dbReference type="ARBA" id="ARBA00022801"/>
    </source>
</evidence>
<dbReference type="SUPFAM" id="SSF63829">
    <property type="entry name" value="Calcium-dependent phosphotriesterase"/>
    <property type="match status" value="1"/>
</dbReference>
<organism evidence="5 7">
    <name type="scientific">Paraburkholderia youngii</name>
    <dbReference type="NCBI Taxonomy" id="2782701"/>
    <lineage>
        <taxon>Bacteria</taxon>
        <taxon>Pseudomonadati</taxon>
        <taxon>Pseudomonadota</taxon>
        <taxon>Betaproteobacteria</taxon>
        <taxon>Burkholderiales</taxon>
        <taxon>Burkholderiaceae</taxon>
        <taxon>Paraburkholderia</taxon>
    </lineage>
</organism>
<feature type="binding site" evidence="3">
    <location>
        <position position="17"/>
    </location>
    <ligand>
        <name>a divalent metal cation</name>
        <dbReference type="ChEBI" id="CHEBI:60240"/>
    </ligand>
</feature>
<keyword evidence="3" id="KW-0862">Zinc</keyword>